<organism evidence="1 2">
    <name type="scientific">Pichia inconspicua</name>
    <dbReference type="NCBI Taxonomy" id="52247"/>
    <lineage>
        <taxon>Eukaryota</taxon>
        <taxon>Fungi</taxon>
        <taxon>Dikarya</taxon>
        <taxon>Ascomycota</taxon>
        <taxon>Saccharomycotina</taxon>
        <taxon>Pichiomycetes</taxon>
        <taxon>Pichiales</taxon>
        <taxon>Pichiaceae</taxon>
        <taxon>Pichia</taxon>
    </lineage>
</organism>
<name>A0A4T0X053_9ASCO</name>
<sequence>MSNNLREASPTPLINGACCNVSAVTKRTAVNTPSPFAIFNACVNDLTGKDKLAKVVQYTIRLLNDIYTVCVDVKREGRLVDVLAYLTKRLALLLQGLNAYRHMLRAGTMPFRLWKLLCHLRYSLRVLLDKSKANSTAMRVEKVVQYWTRREMFSEFINLWYAFSDEILLLFRFKLLLREKEGGWKMSEKLFYWAEDHELYAWMAIILNGLYNDWKKLAILKEKEASIILNQRVRARTVKIVNGLHGKGQVQLPIQVDRGDEVSQLAEVRHEMRTIYINSVRLGCDFLFDGKYVFRWDMYKPLHTSLGFISGILGVVNTWRSQREKLKE</sequence>
<dbReference type="GO" id="GO:0005778">
    <property type="term" value="C:peroxisomal membrane"/>
    <property type="evidence" value="ECO:0007669"/>
    <property type="project" value="TreeGrafter"/>
</dbReference>
<dbReference type="PANTHER" id="PTHR12652">
    <property type="entry name" value="PEROXISOMAL BIOGENESIS FACTOR 11"/>
    <property type="match status" value="1"/>
</dbReference>
<dbReference type="EMBL" id="SELW01000468">
    <property type="protein sequence ID" value="TID26152.1"/>
    <property type="molecule type" value="Genomic_DNA"/>
</dbReference>
<evidence type="ECO:0000313" key="2">
    <source>
        <dbReference type="Proteomes" id="UP000307173"/>
    </source>
</evidence>
<dbReference type="GO" id="GO:0016559">
    <property type="term" value="P:peroxisome fission"/>
    <property type="evidence" value="ECO:0007669"/>
    <property type="project" value="TreeGrafter"/>
</dbReference>
<dbReference type="PANTHER" id="PTHR12652:SF50">
    <property type="entry name" value="PEROXIN 11"/>
    <property type="match status" value="1"/>
</dbReference>
<gene>
    <name evidence="1" type="ORF">CANINC_002847</name>
</gene>
<evidence type="ECO:0008006" key="3">
    <source>
        <dbReference type="Google" id="ProtNLM"/>
    </source>
</evidence>
<dbReference type="Proteomes" id="UP000307173">
    <property type="component" value="Unassembled WGS sequence"/>
</dbReference>
<evidence type="ECO:0000313" key="1">
    <source>
        <dbReference type="EMBL" id="TID26152.1"/>
    </source>
</evidence>
<reference evidence="1 2" key="1">
    <citation type="journal article" date="2019" name="Front. Genet.">
        <title>Whole-Genome Sequencing of the Opportunistic Yeast Pathogen Candida inconspicua Uncovers Its Hybrid Origin.</title>
        <authorList>
            <person name="Mixao V."/>
            <person name="Hansen A.P."/>
            <person name="Saus E."/>
            <person name="Boekhout T."/>
            <person name="Lass-Florl C."/>
            <person name="Gabaldon T."/>
        </authorList>
    </citation>
    <scope>NUCLEOTIDE SEQUENCE [LARGE SCALE GENOMIC DNA]</scope>
    <source>
        <strain evidence="1 2">CBS 180</strain>
    </source>
</reference>
<accession>A0A4T0X053</accession>
<comment type="caution">
    <text evidence="1">The sequence shown here is derived from an EMBL/GenBank/DDBJ whole genome shotgun (WGS) entry which is preliminary data.</text>
</comment>
<dbReference type="OrthoDB" id="411017at2759"/>
<dbReference type="STRING" id="52247.A0A4T0X053"/>
<dbReference type="AlphaFoldDB" id="A0A4T0X053"/>
<proteinExistence type="predicted"/>
<protein>
    <recommendedName>
        <fullName evidence="3">Peroxisomal membrane protein PEX25</fullName>
    </recommendedName>
</protein>
<keyword evidence="2" id="KW-1185">Reference proteome</keyword>